<dbReference type="SUPFAM" id="SSF46785">
    <property type="entry name" value="Winged helix' DNA-binding domain"/>
    <property type="match status" value="1"/>
</dbReference>
<dbReference type="Pfam" id="PF03466">
    <property type="entry name" value="LysR_substrate"/>
    <property type="match status" value="1"/>
</dbReference>
<dbReference type="RefSeq" id="WP_208464416.1">
    <property type="nucleotide sequence ID" value="NZ_JAGFOT010000010.1"/>
</dbReference>
<name>A0AAW4JCJ4_ACIHA</name>
<evidence type="ECO:0000313" key="6">
    <source>
        <dbReference type="EMBL" id="MBO3658467.1"/>
    </source>
</evidence>
<dbReference type="Gene3D" id="3.40.190.290">
    <property type="match status" value="1"/>
</dbReference>
<evidence type="ECO:0000256" key="2">
    <source>
        <dbReference type="ARBA" id="ARBA00023015"/>
    </source>
</evidence>
<dbReference type="GO" id="GO:0000976">
    <property type="term" value="F:transcription cis-regulatory region binding"/>
    <property type="evidence" value="ECO:0007669"/>
    <property type="project" value="TreeGrafter"/>
</dbReference>
<dbReference type="Pfam" id="PF00126">
    <property type="entry name" value="HTH_1"/>
    <property type="match status" value="1"/>
</dbReference>
<evidence type="ECO:0000313" key="7">
    <source>
        <dbReference type="Proteomes" id="UP000670925"/>
    </source>
</evidence>
<feature type="domain" description="HTH lysR-type" evidence="5">
    <location>
        <begin position="1"/>
        <end position="58"/>
    </location>
</feature>
<keyword evidence="2" id="KW-0805">Transcription regulation</keyword>
<evidence type="ECO:0000256" key="1">
    <source>
        <dbReference type="ARBA" id="ARBA00009437"/>
    </source>
</evidence>
<keyword evidence="4" id="KW-0804">Transcription</keyword>
<organism evidence="6 7">
    <name type="scientific">Acinetobacter haemolyticus</name>
    <dbReference type="NCBI Taxonomy" id="29430"/>
    <lineage>
        <taxon>Bacteria</taxon>
        <taxon>Pseudomonadati</taxon>
        <taxon>Pseudomonadota</taxon>
        <taxon>Gammaproteobacteria</taxon>
        <taxon>Moraxellales</taxon>
        <taxon>Moraxellaceae</taxon>
        <taxon>Acinetobacter</taxon>
    </lineage>
</organism>
<proteinExistence type="inferred from homology"/>
<dbReference type="Proteomes" id="UP000670925">
    <property type="component" value="Unassembled WGS sequence"/>
</dbReference>
<dbReference type="AlphaFoldDB" id="A0AAW4JCJ4"/>
<dbReference type="PROSITE" id="PS50931">
    <property type="entry name" value="HTH_LYSR"/>
    <property type="match status" value="1"/>
</dbReference>
<evidence type="ECO:0000256" key="4">
    <source>
        <dbReference type="ARBA" id="ARBA00023163"/>
    </source>
</evidence>
<dbReference type="PANTHER" id="PTHR30126">
    <property type="entry name" value="HTH-TYPE TRANSCRIPTIONAL REGULATOR"/>
    <property type="match status" value="1"/>
</dbReference>
<evidence type="ECO:0000256" key="3">
    <source>
        <dbReference type="ARBA" id="ARBA00023125"/>
    </source>
</evidence>
<gene>
    <name evidence="6" type="ORF">J5N55_10295</name>
</gene>
<keyword evidence="3" id="KW-0238">DNA-binding</keyword>
<dbReference type="InterPro" id="IPR036388">
    <property type="entry name" value="WH-like_DNA-bd_sf"/>
</dbReference>
<comment type="caution">
    <text evidence="6">The sequence shown here is derived from an EMBL/GenBank/DDBJ whole genome shotgun (WGS) entry which is preliminary data.</text>
</comment>
<dbReference type="InterPro" id="IPR005119">
    <property type="entry name" value="LysR_subst-bd"/>
</dbReference>
<accession>A0AAW4JCJ4</accession>
<protein>
    <submittedName>
        <fullName evidence="6">LysR family transcriptional regulator</fullName>
    </submittedName>
</protein>
<dbReference type="SUPFAM" id="SSF53850">
    <property type="entry name" value="Periplasmic binding protein-like II"/>
    <property type="match status" value="1"/>
</dbReference>
<dbReference type="GO" id="GO:0003700">
    <property type="term" value="F:DNA-binding transcription factor activity"/>
    <property type="evidence" value="ECO:0007669"/>
    <property type="project" value="InterPro"/>
</dbReference>
<dbReference type="EMBL" id="JAGFOT010000010">
    <property type="protein sequence ID" value="MBO3658467.1"/>
    <property type="molecule type" value="Genomic_DNA"/>
</dbReference>
<comment type="similarity">
    <text evidence="1">Belongs to the LysR transcriptional regulatory family.</text>
</comment>
<reference evidence="6" key="1">
    <citation type="submission" date="2021-03" db="EMBL/GenBank/DDBJ databases">
        <title>Acinetobacter spp. whole-genome sequenced from Terengganu.</title>
        <authorList>
            <person name="Mohd Rani F."/>
        </authorList>
    </citation>
    <scope>NUCLEOTIDE SEQUENCE</scope>
    <source>
        <strain evidence="6">AC1502</strain>
    </source>
</reference>
<sequence>MELAQIRMFKTVADTGSIIRASELLHCVPSNITTRIKLLEEELGTQLFIRQGRGLVISPSGVIFLEYANEILFLCDEASRAISMNAPPSGVLKIGAIESSATSRLPKLLSQYHQEYPLVKLQFSTGTWSQLIKDVSEFKLDGAIIAVDQKHPSIERLKIYKEELIVIASPSLGELKQPKDLSDKDIYMWPVGCPYRSALEHWLSLNNVSVQITSMASYATILGCISAGSGVSLVPKSVYEQFKGIGGIRGYSFEQIPSIQSYFIWNKKSKGHRAKDVFIDLLKSVC</sequence>
<evidence type="ECO:0000259" key="5">
    <source>
        <dbReference type="PROSITE" id="PS50931"/>
    </source>
</evidence>
<dbReference type="InterPro" id="IPR036390">
    <property type="entry name" value="WH_DNA-bd_sf"/>
</dbReference>
<dbReference type="Gene3D" id="1.10.10.10">
    <property type="entry name" value="Winged helix-like DNA-binding domain superfamily/Winged helix DNA-binding domain"/>
    <property type="match status" value="1"/>
</dbReference>
<dbReference type="PANTHER" id="PTHR30126:SF40">
    <property type="entry name" value="HTH-TYPE TRANSCRIPTIONAL REGULATOR GLTR"/>
    <property type="match status" value="1"/>
</dbReference>
<dbReference type="InterPro" id="IPR000847">
    <property type="entry name" value="LysR_HTH_N"/>
</dbReference>